<dbReference type="OrthoDB" id="9769567at2"/>
<dbReference type="SUPFAM" id="SSF53850">
    <property type="entry name" value="Periplasmic binding protein-like II"/>
    <property type="match status" value="1"/>
</dbReference>
<evidence type="ECO:0000256" key="3">
    <source>
        <dbReference type="PIRSR" id="PIRSR002825-1"/>
    </source>
</evidence>
<keyword evidence="6" id="KW-1185">Reference proteome</keyword>
<feature type="binding site" evidence="3">
    <location>
        <position position="240"/>
    </location>
    <ligand>
        <name>Fe cation</name>
        <dbReference type="ChEBI" id="CHEBI:24875"/>
    </ligand>
</feature>
<dbReference type="PANTHER" id="PTHR30006:SF15">
    <property type="entry name" value="IRON-UTILIZATION PERIPLASMIC PROTEIN"/>
    <property type="match status" value="1"/>
</dbReference>
<evidence type="ECO:0000256" key="4">
    <source>
        <dbReference type="SAM" id="SignalP"/>
    </source>
</evidence>
<comment type="similarity">
    <text evidence="1">Belongs to the bacterial solute-binding protein 1 family.</text>
</comment>
<evidence type="ECO:0000256" key="1">
    <source>
        <dbReference type="ARBA" id="ARBA00008520"/>
    </source>
</evidence>
<dbReference type="Pfam" id="PF13416">
    <property type="entry name" value="SBP_bac_8"/>
    <property type="match status" value="1"/>
</dbReference>
<accession>A0A059F7K5</accession>
<dbReference type="PIRSF" id="PIRSF002825">
    <property type="entry name" value="CfbpA"/>
    <property type="match status" value="1"/>
</dbReference>
<feature type="binding site" evidence="3">
    <location>
        <position position="239"/>
    </location>
    <ligand>
        <name>Fe cation</name>
        <dbReference type="ChEBI" id="CHEBI:24875"/>
    </ligand>
</feature>
<dbReference type="InterPro" id="IPR006059">
    <property type="entry name" value="SBP"/>
</dbReference>
<feature type="binding site" evidence="3">
    <location>
        <position position="52"/>
    </location>
    <ligand>
        <name>Fe cation</name>
        <dbReference type="ChEBI" id="CHEBI:24875"/>
    </ligand>
</feature>
<name>A0A059F7K5_9PROT</name>
<dbReference type="GO" id="GO:0046872">
    <property type="term" value="F:metal ion binding"/>
    <property type="evidence" value="ECO:0007669"/>
    <property type="project" value="UniProtKB-KW"/>
</dbReference>
<evidence type="ECO:0000313" key="5">
    <source>
        <dbReference type="EMBL" id="KCZ86587.1"/>
    </source>
</evidence>
<dbReference type="EMBL" id="ARYJ01000013">
    <property type="protein sequence ID" value="KCZ86587.1"/>
    <property type="molecule type" value="Genomic_DNA"/>
</dbReference>
<keyword evidence="2 4" id="KW-0732">Signal</keyword>
<dbReference type="Gene3D" id="3.40.190.10">
    <property type="entry name" value="Periplasmic binding protein-like II"/>
    <property type="match status" value="2"/>
</dbReference>
<dbReference type="STRING" id="1280952.HJA_15584"/>
<keyword evidence="3" id="KW-0408">Iron</keyword>
<sequence>MTGIRLWLTAATVLLASCGNAGTPASDSGKSVAESGDKPQNAGVLNVYSARHYDSDKAMYKAFEEETGIKVRFRESGAPELLETMKAEGDASPADVVISSDAGTLYRFEAAGLLQPVQDPALDEAIPEHFRQKDGYWFGLARRVRVIAYDPDRVAPEDVAHYSDLADPRFKGEVCMRSSTNIYNLSLMGELIGRMGHDAAQAWADGVVANFARPPQGGDITQIESIAAGECSVALTNHYYYVRMTTGAPSQQAAAAKVKLSFPEQDTTGTHENVTGAGIAANAPHRENAIRFIEWLASVDGQSWLTLETKEYPMIEGAPLPEGLDALPDFKRSDFPLDELGMHQSEAQEIFDKAGWN</sequence>
<gene>
    <name evidence="5" type="ORF">HJA_15584</name>
</gene>
<feature type="chain" id="PRO_5001577817" evidence="4">
    <location>
        <begin position="22"/>
        <end position="357"/>
    </location>
</feature>
<keyword evidence="3" id="KW-0479">Metal-binding</keyword>
<dbReference type="PANTHER" id="PTHR30006">
    <property type="entry name" value="THIAMINE-BINDING PERIPLASMIC PROTEIN-RELATED"/>
    <property type="match status" value="1"/>
</dbReference>
<comment type="caution">
    <text evidence="5">The sequence shown here is derived from an EMBL/GenBank/DDBJ whole genome shotgun (WGS) entry which is preliminary data.</text>
</comment>
<dbReference type="InterPro" id="IPR026045">
    <property type="entry name" value="Ferric-bd"/>
</dbReference>
<protein>
    <submittedName>
        <fullName evidence="5">Iron ABC transporter substrate-binding protein</fullName>
    </submittedName>
</protein>
<evidence type="ECO:0000256" key="2">
    <source>
        <dbReference type="ARBA" id="ARBA00022729"/>
    </source>
</evidence>
<dbReference type="RefSeq" id="WP_035583912.1">
    <property type="nucleotide sequence ID" value="NZ_ARYJ01000013.1"/>
</dbReference>
<organism evidence="5 6">
    <name type="scientific">Hyphomonas jannaschiana VP2</name>
    <dbReference type="NCBI Taxonomy" id="1280952"/>
    <lineage>
        <taxon>Bacteria</taxon>
        <taxon>Pseudomonadati</taxon>
        <taxon>Pseudomonadota</taxon>
        <taxon>Alphaproteobacteria</taxon>
        <taxon>Hyphomonadales</taxon>
        <taxon>Hyphomonadaceae</taxon>
        <taxon>Hyphomonas</taxon>
    </lineage>
</organism>
<evidence type="ECO:0000313" key="6">
    <source>
        <dbReference type="Proteomes" id="UP000024816"/>
    </source>
</evidence>
<feature type="signal peptide" evidence="4">
    <location>
        <begin position="1"/>
        <end position="21"/>
    </location>
</feature>
<dbReference type="eggNOG" id="COG1840">
    <property type="taxonomic scope" value="Bacteria"/>
</dbReference>
<dbReference type="AlphaFoldDB" id="A0A059F7K5"/>
<proteinExistence type="inferred from homology"/>
<dbReference type="PATRIC" id="fig|1280952.3.peg.3118"/>
<dbReference type="Proteomes" id="UP000024816">
    <property type="component" value="Unassembled WGS sequence"/>
</dbReference>
<dbReference type="PROSITE" id="PS51257">
    <property type="entry name" value="PROKAR_LIPOPROTEIN"/>
    <property type="match status" value="1"/>
</dbReference>
<reference evidence="5 6" key="1">
    <citation type="journal article" date="2014" name="Antonie Van Leeuwenhoek">
        <title>Hyphomonas beringensis sp. nov. and Hyphomonas chukchiensis sp. nov., isolated from surface seawater of the Bering Sea and Chukchi Sea.</title>
        <authorList>
            <person name="Li C."/>
            <person name="Lai Q."/>
            <person name="Li G."/>
            <person name="Dong C."/>
            <person name="Wang J."/>
            <person name="Liao Y."/>
            <person name="Shao Z."/>
        </authorList>
    </citation>
    <scope>NUCLEOTIDE SEQUENCE [LARGE SCALE GENOMIC DNA]</scope>
    <source>
        <strain evidence="5 6">VP2</strain>
    </source>
</reference>
<dbReference type="GO" id="GO:0030288">
    <property type="term" value="C:outer membrane-bounded periplasmic space"/>
    <property type="evidence" value="ECO:0007669"/>
    <property type="project" value="TreeGrafter"/>
</dbReference>